<proteinExistence type="predicted"/>
<dbReference type="Proteomes" id="UP001297581">
    <property type="component" value="Unassembled WGS sequence"/>
</dbReference>
<comment type="caution">
    <text evidence="2">The sequence shown here is derived from an EMBL/GenBank/DDBJ whole genome shotgun (WGS) entry which is preliminary data.</text>
</comment>
<dbReference type="Pfam" id="PF14542">
    <property type="entry name" value="Acetyltransf_CG"/>
    <property type="match status" value="1"/>
</dbReference>
<dbReference type="PROSITE" id="PS51729">
    <property type="entry name" value="GNAT_YJDJ"/>
    <property type="match status" value="1"/>
</dbReference>
<organism evidence="2 3">
    <name type="scientific">Shewanella zhuhaiensis</name>
    <dbReference type="NCBI Taxonomy" id="2919576"/>
    <lineage>
        <taxon>Bacteria</taxon>
        <taxon>Pseudomonadati</taxon>
        <taxon>Pseudomonadota</taxon>
        <taxon>Gammaproteobacteria</taxon>
        <taxon>Alteromonadales</taxon>
        <taxon>Shewanellaceae</taxon>
        <taxon>Shewanella</taxon>
    </lineage>
</organism>
<dbReference type="CDD" id="cd04301">
    <property type="entry name" value="NAT_SF"/>
    <property type="match status" value="1"/>
</dbReference>
<evidence type="ECO:0000313" key="2">
    <source>
        <dbReference type="EMBL" id="MCH4296114.1"/>
    </source>
</evidence>
<reference evidence="2 3" key="1">
    <citation type="submission" date="2022-02" db="EMBL/GenBank/DDBJ databases">
        <title>The genome sequence of Shewanella sp. 3B26.</title>
        <authorList>
            <person name="Du J."/>
        </authorList>
    </citation>
    <scope>NUCLEOTIDE SEQUENCE [LARGE SCALE GENOMIC DNA]</scope>
    <source>
        <strain evidence="2 3">3B26</strain>
    </source>
</reference>
<protein>
    <submittedName>
        <fullName evidence="2">N-acetyltransferase</fullName>
    </submittedName>
</protein>
<dbReference type="Gene3D" id="3.40.630.30">
    <property type="match status" value="1"/>
</dbReference>
<dbReference type="EMBL" id="JAKUDL010000007">
    <property type="protein sequence ID" value="MCH4296114.1"/>
    <property type="molecule type" value="Genomic_DNA"/>
</dbReference>
<evidence type="ECO:0000313" key="3">
    <source>
        <dbReference type="Proteomes" id="UP001297581"/>
    </source>
</evidence>
<name>A0AAJ1BLI2_9GAMM</name>
<accession>A0AAJ1BLI2</accession>
<evidence type="ECO:0000259" key="1">
    <source>
        <dbReference type="PROSITE" id="PS51729"/>
    </source>
</evidence>
<keyword evidence="3" id="KW-1185">Reference proteome</keyword>
<dbReference type="RefSeq" id="WP_126168922.1">
    <property type="nucleotide sequence ID" value="NZ_JAKUDL010000007.1"/>
</dbReference>
<dbReference type="InterPro" id="IPR016181">
    <property type="entry name" value="Acyl_CoA_acyltransferase"/>
</dbReference>
<dbReference type="PANTHER" id="PTHR31435:SF9">
    <property type="entry name" value="PROTEIN NATD1"/>
    <property type="match status" value="1"/>
</dbReference>
<gene>
    <name evidence="2" type="ORF">MJ923_17530</name>
</gene>
<dbReference type="InterPro" id="IPR031165">
    <property type="entry name" value="GNAT_YJDJ"/>
</dbReference>
<dbReference type="InterPro" id="IPR045057">
    <property type="entry name" value="Gcn5-rel_NAT"/>
</dbReference>
<dbReference type="PANTHER" id="PTHR31435">
    <property type="entry name" value="PROTEIN NATD1"/>
    <property type="match status" value="1"/>
</dbReference>
<feature type="domain" description="N-acetyltransferase" evidence="1">
    <location>
        <begin position="5"/>
        <end position="79"/>
    </location>
</feature>
<dbReference type="SUPFAM" id="SSF55729">
    <property type="entry name" value="Acyl-CoA N-acyltransferases (Nat)"/>
    <property type="match status" value="1"/>
</dbReference>
<sequence length="79" mass="9242">MEDIVHDQQQQAFLLGHQGVEARLEYQRRGDAIDFSRTFVPPELRGQGLAERLVRFGLDWARQQGLDIHASCWYVQKFL</sequence>
<dbReference type="AlphaFoldDB" id="A0AAJ1BLI2"/>